<feature type="compositionally biased region" description="Polar residues" evidence="6">
    <location>
        <begin position="237"/>
        <end position="247"/>
    </location>
</feature>
<dbReference type="InterPro" id="IPR037069">
    <property type="entry name" value="AcylCoA_DH/ox_N_sf"/>
</dbReference>
<dbReference type="InterPro" id="IPR046373">
    <property type="entry name" value="Acyl-CoA_Oxase/DH_mid-dom_sf"/>
</dbReference>
<sequence length="909" mass="97815">MSYFTSVFGRQTNESKTESVASLIDEEILQLAESISESASVAVELSTEESPVTQSAFQTSFGQTTLVSFTTTGIIEPGGQTVIFLIQLPDDDRKRSINKREVGGFVGDGSPDTCTFASTFNLAQGQLFKNDNPIFYSGEDFKELVNQGMPPSDAITKGFASTGTSLTFQNDDLPNGQAGFFSRCQNGILSGVDDNSSSSTTTATQETIILSEEATTLSSELVESSNSSLGVTTIQPDLTSSYETPSSIDDVASTTSLVTDDPTSDSSTSDSSSSELAESITVSDSTSPTLATLEAFSVQIMIESVGDIVEEITSIEATTEVSTAADEAAVKTTTTPETPTTAVDACVAGITSAGGSSPLQDRIDDCEEFNVVTFSPYSVSEATTIFPTETPAYATYCDSAEGYYDACSRAGVTAITTTLTTPTETETSEEGACRAASLVKRAGEGLGYQFEDDWDVIRMPGWSNNRMAPQIPLAEPSWLRDLPSPFYKESHFRFQRACRAFISENLHKHAIEWERNGDVPEDLFATFVKGNFVLPALPAPLPVKWLRQLGINEMPGGVALEEWDTLHCMIYSDEMNRSGLSGPSGSISAGMAYGVPPLIHYADKQLQERLLPDLLLGKTRSCIAVTEPDAGSDVANITTTAKLSECGKYYIVDGSKKWITNGIWADYATMAVRTGPQGSGAKGISLMAVPLANTEGVTRRRMKVGGGVTSGTTYIELDEVKVPRENLIGEEGQGMQYIMRNFNHERMFFGVGITRQARVALSTAFEYCLMREAFGKPLTGQPVVRHRLAKCAAMLESHTAWLELLVYQLSHMDKAEADRQLGGFLALSKANAGMVLDECARCAVLLFGGKGYTRTGQGEIVETIYREVPGARIPGGSEDVLLDLAVRQLIANFQAETRALKAKGKKANL</sequence>
<organism evidence="11 12">
    <name type="scientific">Fusarium fujikuroi</name>
    <name type="common">Bakanae and foot rot disease fungus</name>
    <name type="synonym">Gibberella fujikuroi</name>
    <dbReference type="NCBI Taxonomy" id="5127"/>
    <lineage>
        <taxon>Eukaryota</taxon>
        <taxon>Fungi</taxon>
        <taxon>Dikarya</taxon>
        <taxon>Ascomycota</taxon>
        <taxon>Pezizomycotina</taxon>
        <taxon>Sordariomycetes</taxon>
        <taxon>Hypocreomycetidae</taxon>
        <taxon>Hypocreales</taxon>
        <taxon>Nectriaceae</taxon>
        <taxon>Fusarium</taxon>
        <taxon>Fusarium fujikuroi species complex</taxon>
    </lineage>
</organism>
<accession>A0A9Q9RQF7</accession>
<evidence type="ECO:0000256" key="1">
    <source>
        <dbReference type="ARBA" id="ARBA00001974"/>
    </source>
</evidence>
<feature type="compositionally biased region" description="Low complexity" evidence="6">
    <location>
        <begin position="253"/>
        <end position="283"/>
    </location>
</feature>
<feature type="domain" description="Acyl-CoA dehydrogenase/oxidase C-terminal" evidence="7">
    <location>
        <begin position="732"/>
        <end position="889"/>
    </location>
</feature>
<dbReference type="InterPro" id="IPR036250">
    <property type="entry name" value="AcylCo_DH-like_C"/>
</dbReference>
<dbReference type="GO" id="GO:0005737">
    <property type="term" value="C:cytoplasm"/>
    <property type="evidence" value="ECO:0007669"/>
    <property type="project" value="TreeGrafter"/>
</dbReference>
<evidence type="ECO:0000256" key="5">
    <source>
        <dbReference type="ARBA" id="ARBA00023002"/>
    </source>
</evidence>
<keyword evidence="4" id="KW-0274">FAD</keyword>
<feature type="region of interest" description="Disordered" evidence="6">
    <location>
        <begin position="237"/>
        <end position="284"/>
    </location>
</feature>
<evidence type="ECO:0000256" key="3">
    <source>
        <dbReference type="ARBA" id="ARBA00022630"/>
    </source>
</evidence>
<evidence type="ECO:0000259" key="8">
    <source>
        <dbReference type="Pfam" id="PF02770"/>
    </source>
</evidence>
<evidence type="ECO:0008006" key="13">
    <source>
        <dbReference type="Google" id="ProtNLM"/>
    </source>
</evidence>
<dbReference type="InterPro" id="IPR006091">
    <property type="entry name" value="Acyl-CoA_Oxase/DH_mid-dom"/>
</dbReference>
<dbReference type="Pfam" id="PF00441">
    <property type="entry name" value="Acyl-CoA_dh_1"/>
    <property type="match status" value="1"/>
</dbReference>
<dbReference type="InterPro" id="IPR050741">
    <property type="entry name" value="Acyl-CoA_dehydrogenase"/>
</dbReference>
<evidence type="ECO:0000256" key="6">
    <source>
        <dbReference type="SAM" id="MobiDB-lite"/>
    </source>
</evidence>
<comment type="similarity">
    <text evidence="2">Belongs to the acyl-CoA dehydrogenase family.</text>
</comment>
<dbReference type="InterPro" id="IPR057230">
    <property type="entry name" value="DUF7908"/>
</dbReference>
<dbReference type="GO" id="GO:0033539">
    <property type="term" value="P:fatty acid beta-oxidation using acyl-CoA dehydrogenase"/>
    <property type="evidence" value="ECO:0007669"/>
    <property type="project" value="TreeGrafter"/>
</dbReference>
<feature type="domain" description="Acyl-CoA dehydrogenase/oxidase N-terminal" evidence="9">
    <location>
        <begin position="489"/>
        <end position="617"/>
    </location>
</feature>
<evidence type="ECO:0000313" key="12">
    <source>
        <dbReference type="Proteomes" id="UP000760494"/>
    </source>
</evidence>
<dbReference type="PANTHER" id="PTHR48083:SF15">
    <property type="entry name" value="ACYL-COA DEHYDROGENASE APDG"/>
    <property type="match status" value="1"/>
</dbReference>
<dbReference type="InterPro" id="IPR009075">
    <property type="entry name" value="AcylCo_DH/oxidase_C"/>
</dbReference>
<feature type="domain" description="Acyl-CoA oxidase/dehydrogenase middle" evidence="8">
    <location>
        <begin position="622"/>
        <end position="719"/>
    </location>
</feature>
<dbReference type="InterPro" id="IPR009100">
    <property type="entry name" value="AcylCoA_DH/oxidase_NM_dom_sf"/>
</dbReference>
<dbReference type="Gene3D" id="1.20.140.10">
    <property type="entry name" value="Butyryl-CoA Dehydrogenase, subunit A, domain 3"/>
    <property type="match status" value="1"/>
</dbReference>
<evidence type="ECO:0000259" key="7">
    <source>
        <dbReference type="Pfam" id="PF00441"/>
    </source>
</evidence>
<reference evidence="11" key="1">
    <citation type="submission" date="2019-05" db="EMBL/GenBank/DDBJ databases">
        <authorList>
            <person name="Piombo E."/>
        </authorList>
    </citation>
    <scope>NUCLEOTIDE SEQUENCE</scope>
    <source>
        <strain evidence="11">C2S</strain>
    </source>
</reference>
<evidence type="ECO:0000256" key="2">
    <source>
        <dbReference type="ARBA" id="ARBA00009347"/>
    </source>
</evidence>
<dbReference type="Gene3D" id="2.40.110.10">
    <property type="entry name" value="Butyryl-CoA Dehydrogenase, subunit A, domain 2"/>
    <property type="match status" value="1"/>
</dbReference>
<name>A0A9Q9RQF7_FUSFU</name>
<evidence type="ECO:0000259" key="10">
    <source>
        <dbReference type="Pfam" id="PF25485"/>
    </source>
</evidence>
<dbReference type="PANTHER" id="PTHR48083">
    <property type="entry name" value="MEDIUM-CHAIN SPECIFIC ACYL-COA DEHYDROGENASE, MITOCHONDRIAL-RELATED"/>
    <property type="match status" value="1"/>
</dbReference>
<dbReference type="Gene3D" id="1.10.540.10">
    <property type="entry name" value="Acyl-CoA dehydrogenase/oxidase, N-terminal domain"/>
    <property type="match status" value="1"/>
</dbReference>
<dbReference type="SUPFAM" id="SSF56645">
    <property type="entry name" value="Acyl-CoA dehydrogenase NM domain-like"/>
    <property type="match status" value="1"/>
</dbReference>
<dbReference type="GO" id="GO:0003995">
    <property type="term" value="F:acyl-CoA dehydrogenase activity"/>
    <property type="evidence" value="ECO:0007669"/>
    <property type="project" value="TreeGrafter"/>
</dbReference>
<dbReference type="GO" id="GO:0050660">
    <property type="term" value="F:flavin adenine dinucleotide binding"/>
    <property type="evidence" value="ECO:0007669"/>
    <property type="project" value="InterPro"/>
</dbReference>
<evidence type="ECO:0000259" key="9">
    <source>
        <dbReference type="Pfam" id="PF02771"/>
    </source>
</evidence>
<dbReference type="Pfam" id="PF02771">
    <property type="entry name" value="Acyl-CoA_dh_N"/>
    <property type="match status" value="1"/>
</dbReference>
<dbReference type="Pfam" id="PF02770">
    <property type="entry name" value="Acyl-CoA_dh_M"/>
    <property type="match status" value="1"/>
</dbReference>
<comment type="cofactor">
    <cofactor evidence="1">
        <name>FAD</name>
        <dbReference type="ChEBI" id="CHEBI:57692"/>
    </cofactor>
</comment>
<keyword evidence="5" id="KW-0560">Oxidoreductase</keyword>
<feature type="domain" description="DUF7908" evidence="10">
    <location>
        <begin position="81"/>
        <end position="187"/>
    </location>
</feature>
<dbReference type="Proteomes" id="UP000760494">
    <property type="component" value="Unassembled WGS sequence"/>
</dbReference>
<dbReference type="SUPFAM" id="SSF47203">
    <property type="entry name" value="Acyl-CoA dehydrogenase C-terminal domain-like"/>
    <property type="match status" value="1"/>
</dbReference>
<dbReference type="AlphaFoldDB" id="A0A9Q9RQF7"/>
<keyword evidence="3" id="KW-0285">Flavoprotein</keyword>
<evidence type="ECO:0000256" key="4">
    <source>
        <dbReference type="ARBA" id="ARBA00022827"/>
    </source>
</evidence>
<dbReference type="Pfam" id="PF25485">
    <property type="entry name" value="DUF7908"/>
    <property type="match status" value="1"/>
</dbReference>
<comment type="caution">
    <text evidence="11">The sequence shown here is derived from an EMBL/GenBank/DDBJ whole genome shotgun (WGS) entry which is preliminary data.</text>
</comment>
<evidence type="ECO:0000313" key="11">
    <source>
        <dbReference type="EMBL" id="VTT71079.1"/>
    </source>
</evidence>
<dbReference type="InterPro" id="IPR013786">
    <property type="entry name" value="AcylCoA_DH/ox_N"/>
</dbReference>
<gene>
    <name evidence="11" type="ORF">C2S_8300</name>
</gene>
<proteinExistence type="inferred from homology"/>
<protein>
    <recommendedName>
        <fullName evidence="13">Acyl-CoA dehydrogenase</fullName>
    </recommendedName>
</protein>
<dbReference type="EMBL" id="CABFJX010000312">
    <property type="protein sequence ID" value="VTT71079.1"/>
    <property type="molecule type" value="Genomic_DNA"/>
</dbReference>